<evidence type="ECO:0000313" key="2">
    <source>
        <dbReference type="EMBL" id="THH35032.1"/>
    </source>
</evidence>
<dbReference type="CDD" id="cd07986">
    <property type="entry name" value="LPLAT_ACT14924-like"/>
    <property type="match status" value="1"/>
</dbReference>
<proteinExistence type="predicted"/>
<reference evidence="2 3" key="1">
    <citation type="submission" date="2019-04" db="EMBL/GenBank/DDBJ databases">
        <title>Shimia ponticola sp. nov., isolated from seawater.</title>
        <authorList>
            <person name="Kim Y.-O."/>
            <person name="Yoon J.-H."/>
        </authorList>
    </citation>
    <scope>NUCLEOTIDE SEQUENCE [LARGE SCALE GENOMIC DNA]</scope>
    <source>
        <strain evidence="2 3">MYP11</strain>
    </source>
</reference>
<dbReference type="Proteomes" id="UP000306602">
    <property type="component" value="Unassembled WGS sequence"/>
</dbReference>
<dbReference type="SUPFAM" id="SSF69593">
    <property type="entry name" value="Glycerol-3-phosphate (1)-acyltransferase"/>
    <property type="match status" value="1"/>
</dbReference>
<keyword evidence="2" id="KW-0012">Acyltransferase</keyword>
<keyword evidence="3" id="KW-1185">Reference proteome</keyword>
<gene>
    <name evidence="2" type="ORF">E4Z66_14460</name>
</gene>
<evidence type="ECO:0000259" key="1">
    <source>
        <dbReference type="Pfam" id="PF19576"/>
    </source>
</evidence>
<dbReference type="InterPro" id="IPR045746">
    <property type="entry name" value="ACT14924-like_Acyltransf_dom"/>
</dbReference>
<accession>A0A4S4N7B1</accession>
<feature type="domain" description="Putative acyltransferase ACT14924-like acyltransferase" evidence="1">
    <location>
        <begin position="112"/>
        <end position="270"/>
    </location>
</feature>
<evidence type="ECO:0000313" key="3">
    <source>
        <dbReference type="Proteomes" id="UP000306602"/>
    </source>
</evidence>
<dbReference type="GO" id="GO:0016746">
    <property type="term" value="F:acyltransferase activity"/>
    <property type="evidence" value="ECO:0007669"/>
    <property type="project" value="UniProtKB-KW"/>
</dbReference>
<dbReference type="AlphaFoldDB" id="A0A4S4N7B1"/>
<sequence length="334" mass="37003">MLTLWQLRWNCWLRTNSAKTPEASGLYGKKKAASLVDSTQNRLGVGGTRNSGVNSDGNLVFTKYDRRSLSYASTFDDPWKSAAISAIEAFTGKLTILRLIRKFEKRGAPQGQAFWRACLDVMGIDLETPQAQLDRIPKEGPVIVVANHPHGMVDGMIFADLIGRVRSDYRILTRSLLTAIDDVAGSYMIPVPFPHDKDAQRKGVEMRAKAMKHLGEGGVVALFPSGVVASSDTWFGPAIEREWNVFTAKMIRKSGATVVPMRFPGQNSRAYQIANKVSPILRQGLLLHEIVYSLNKPQAPIVGHPIPDETVQSFSDDPRGFMAWLRDHTLALKD</sequence>
<keyword evidence="2" id="KW-0808">Transferase</keyword>
<name>A0A4S4N7B1_9RHOB</name>
<dbReference type="OrthoDB" id="1113830at2"/>
<protein>
    <submittedName>
        <fullName evidence="2">Acyltransferase</fullName>
    </submittedName>
</protein>
<organism evidence="2 3">
    <name type="scientific">Aliishimia ponticola</name>
    <dbReference type="NCBI Taxonomy" id="2499833"/>
    <lineage>
        <taxon>Bacteria</taxon>
        <taxon>Pseudomonadati</taxon>
        <taxon>Pseudomonadota</taxon>
        <taxon>Alphaproteobacteria</taxon>
        <taxon>Rhodobacterales</taxon>
        <taxon>Paracoccaceae</taxon>
        <taxon>Aliishimia</taxon>
    </lineage>
</organism>
<comment type="caution">
    <text evidence="2">The sequence shown here is derived from an EMBL/GenBank/DDBJ whole genome shotgun (WGS) entry which is preliminary data.</text>
</comment>
<dbReference type="EMBL" id="SRKY01000004">
    <property type="protein sequence ID" value="THH35032.1"/>
    <property type="molecule type" value="Genomic_DNA"/>
</dbReference>
<dbReference type="Pfam" id="PF19576">
    <property type="entry name" value="Acyltransf_2"/>
    <property type="match status" value="1"/>
</dbReference>